<dbReference type="RefSeq" id="WP_130411804.1">
    <property type="nucleotide sequence ID" value="NZ_SGWX01000001.1"/>
</dbReference>
<dbReference type="InterPro" id="IPR050266">
    <property type="entry name" value="AB_hydrolase_sf"/>
</dbReference>
<dbReference type="Proteomes" id="UP000293852">
    <property type="component" value="Unassembled WGS sequence"/>
</dbReference>
<name>A0A4V2EXN7_9MICO</name>
<reference evidence="2 3" key="1">
    <citation type="submission" date="2019-02" db="EMBL/GenBank/DDBJ databases">
        <title>Sequencing the genomes of 1000 actinobacteria strains.</title>
        <authorList>
            <person name="Klenk H.-P."/>
        </authorList>
    </citation>
    <scope>NUCLEOTIDE SEQUENCE [LARGE SCALE GENOMIC DNA]</scope>
    <source>
        <strain evidence="2 3">DSM 16932</strain>
    </source>
</reference>
<dbReference type="EMBL" id="SGWX01000001">
    <property type="protein sequence ID" value="RZS60130.1"/>
    <property type="molecule type" value="Genomic_DNA"/>
</dbReference>
<proteinExistence type="predicted"/>
<dbReference type="SUPFAM" id="SSF53474">
    <property type="entry name" value="alpha/beta-Hydrolases"/>
    <property type="match status" value="1"/>
</dbReference>
<dbReference type="Gene3D" id="3.40.50.1820">
    <property type="entry name" value="alpha/beta hydrolase"/>
    <property type="match status" value="1"/>
</dbReference>
<feature type="domain" description="AB hydrolase-1" evidence="1">
    <location>
        <begin position="19"/>
        <end position="247"/>
    </location>
</feature>
<evidence type="ECO:0000313" key="2">
    <source>
        <dbReference type="EMBL" id="RZS60130.1"/>
    </source>
</evidence>
<dbReference type="AlphaFoldDB" id="A0A4V2EXN7"/>
<dbReference type="PANTHER" id="PTHR43798">
    <property type="entry name" value="MONOACYLGLYCEROL LIPASE"/>
    <property type="match status" value="1"/>
</dbReference>
<dbReference type="GO" id="GO:0003824">
    <property type="term" value="F:catalytic activity"/>
    <property type="evidence" value="ECO:0007669"/>
    <property type="project" value="UniProtKB-ARBA"/>
</dbReference>
<protein>
    <submittedName>
        <fullName evidence="2">Pimeloyl-ACP methyl ester carboxylesterase</fullName>
    </submittedName>
</protein>
<evidence type="ECO:0000313" key="3">
    <source>
        <dbReference type="Proteomes" id="UP000293852"/>
    </source>
</evidence>
<dbReference type="PRINTS" id="PR00111">
    <property type="entry name" value="ABHYDROLASE"/>
</dbReference>
<keyword evidence="3" id="KW-1185">Reference proteome</keyword>
<dbReference type="OrthoDB" id="9785847at2"/>
<sequence length="266" mass="28062">MTPLPTLALHELHDGGGVPIVLIHAFPLDHRVWSAAAAALPVNLRAVGVDMPGQGYSESGNIAARMDLVADAVYQTLQHAGIANAVVVGLSMGGYAALALADRHPGFVSGLGLVDTKSTADAPTARANRLRIAHEMEMGQTLQPVLALPAQLLGETSLRERRQLLPTLDAWVHSQAPRGLAWALRTMAGRPDRTHVLQRFAGPVSVIVGAEDTVTPLSDAEHMAHAAADGALTVIPAAGHLSPLEDPRSVAAALALLHRRVVRRHR</sequence>
<dbReference type="InterPro" id="IPR029058">
    <property type="entry name" value="AB_hydrolase_fold"/>
</dbReference>
<accession>A0A4V2EXN7</accession>
<dbReference type="InterPro" id="IPR000073">
    <property type="entry name" value="AB_hydrolase_1"/>
</dbReference>
<organism evidence="2 3">
    <name type="scientific">Xylanimonas ulmi</name>
    <dbReference type="NCBI Taxonomy" id="228973"/>
    <lineage>
        <taxon>Bacteria</taxon>
        <taxon>Bacillati</taxon>
        <taxon>Actinomycetota</taxon>
        <taxon>Actinomycetes</taxon>
        <taxon>Micrococcales</taxon>
        <taxon>Promicromonosporaceae</taxon>
        <taxon>Xylanimonas</taxon>
    </lineage>
</organism>
<dbReference type="Pfam" id="PF00561">
    <property type="entry name" value="Abhydrolase_1"/>
    <property type="match status" value="1"/>
</dbReference>
<comment type="caution">
    <text evidence="2">The sequence shown here is derived from an EMBL/GenBank/DDBJ whole genome shotgun (WGS) entry which is preliminary data.</text>
</comment>
<gene>
    <name evidence="2" type="ORF">EV386_0373</name>
</gene>
<evidence type="ECO:0000259" key="1">
    <source>
        <dbReference type="Pfam" id="PF00561"/>
    </source>
</evidence>